<feature type="transmembrane region" description="Helical" evidence="2">
    <location>
        <begin position="263"/>
        <end position="283"/>
    </location>
</feature>
<evidence type="ECO:0000256" key="1">
    <source>
        <dbReference type="SAM" id="MobiDB-lite"/>
    </source>
</evidence>
<dbReference type="EMBL" id="JAUQYP010000001">
    <property type="protein sequence ID" value="MDO8108121.1"/>
    <property type="molecule type" value="Genomic_DNA"/>
</dbReference>
<keyword evidence="2" id="KW-0472">Membrane</keyword>
<name>A0ABT9DB97_9CELL</name>
<comment type="caution">
    <text evidence="3">The sequence shown here is derived from an EMBL/GenBank/DDBJ whole genome shotgun (WGS) entry which is preliminary data.</text>
</comment>
<gene>
    <name evidence="3" type="ORF">Q6348_13040</name>
</gene>
<protein>
    <recommendedName>
        <fullName evidence="5">Integral membrane protein</fullName>
    </recommendedName>
</protein>
<evidence type="ECO:0008006" key="5">
    <source>
        <dbReference type="Google" id="ProtNLM"/>
    </source>
</evidence>
<keyword evidence="4" id="KW-1185">Reference proteome</keyword>
<feature type="transmembrane region" description="Helical" evidence="2">
    <location>
        <begin position="289"/>
        <end position="307"/>
    </location>
</feature>
<evidence type="ECO:0000313" key="3">
    <source>
        <dbReference type="EMBL" id="MDO8108121.1"/>
    </source>
</evidence>
<evidence type="ECO:0000313" key="4">
    <source>
        <dbReference type="Proteomes" id="UP001232536"/>
    </source>
</evidence>
<dbReference type="Proteomes" id="UP001232536">
    <property type="component" value="Unassembled WGS sequence"/>
</dbReference>
<proteinExistence type="predicted"/>
<feature type="transmembrane region" description="Helical" evidence="2">
    <location>
        <begin position="106"/>
        <end position="127"/>
    </location>
</feature>
<dbReference type="RefSeq" id="WP_304601708.1">
    <property type="nucleotide sequence ID" value="NZ_JAUQYP010000001.1"/>
</dbReference>
<sequence length="313" mass="31490">MTENPGSQPTPASDQNPPAAPPPPPGQNPPPPGGYQAPPPPGGYQAPPPGYQAPPPGYQAPPPGYQAPPPGYQAPPPGYGAPGSQVGVGDAFGWGWNKFTQNVGPYILGMLGYAVLGFVLAGIPYLIMAAGASTMTIDANGNLRGGGLLGVGFGSLALVGILGMVVAMLAAAGMVNASLRVANGERISVGTFYTYPNLGRVIVTALLVGLATWLASLVTFFLGGLGGVVVGFFAVFAIFFAVDQGMGAVDAIKASFSLVSKNVGPVVLVYLVSAVAVFVGGLLLGLGDFVAVPLAVLATTFLYRRLVNGPVAA</sequence>
<reference evidence="3 4" key="1">
    <citation type="submission" date="2023-07" db="EMBL/GenBank/DDBJ databases">
        <title>Description of novel actinomycetes strains, isolated from tidal flat sediment.</title>
        <authorList>
            <person name="Lu C."/>
        </authorList>
    </citation>
    <scope>NUCLEOTIDE SEQUENCE [LARGE SCALE GENOMIC DNA]</scope>
    <source>
        <strain evidence="3 4">SYSU T00b441</strain>
    </source>
</reference>
<feature type="compositionally biased region" description="Pro residues" evidence="1">
    <location>
        <begin position="18"/>
        <end position="79"/>
    </location>
</feature>
<feature type="region of interest" description="Disordered" evidence="1">
    <location>
        <begin position="1"/>
        <end position="83"/>
    </location>
</feature>
<feature type="transmembrane region" description="Helical" evidence="2">
    <location>
        <begin position="220"/>
        <end position="242"/>
    </location>
</feature>
<keyword evidence="2" id="KW-0812">Transmembrane</keyword>
<organism evidence="3 4">
    <name type="scientific">Actinotalea lenta</name>
    <dbReference type="NCBI Taxonomy" id="3064654"/>
    <lineage>
        <taxon>Bacteria</taxon>
        <taxon>Bacillati</taxon>
        <taxon>Actinomycetota</taxon>
        <taxon>Actinomycetes</taxon>
        <taxon>Micrococcales</taxon>
        <taxon>Cellulomonadaceae</taxon>
        <taxon>Actinotalea</taxon>
    </lineage>
</organism>
<accession>A0ABT9DB97</accession>
<feature type="transmembrane region" description="Helical" evidence="2">
    <location>
        <begin position="147"/>
        <end position="171"/>
    </location>
</feature>
<keyword evidence="2" id="KW-1133">Transmembrane helix</keyword>
<feature type="compositionally biased region" description="Polar residues" evidence="1">
    <location>
        <begin position="1"/>
        <end position="16"/>
    </location>
</feature>
<feature type="transmembrane region" description="Helical" evidence="2">
    <location>
        <begin position="192"/>
        <end position="214"/>
    </location>
</feature>
<evidence type="ECO:0000256" key="2">
    <source>
        <dbReference type="SAM" id="Phobius"/>
    </source>
</evidence>